<proteinExistence type="predicted"/>
<sequence>MSPMSISVVTTFILTGSPERLREIAEQRAGRTCDAEDISFASDTELEMRLYNGIGSAMLHHGDGLAAEYPDVTIRGMEYIDCFDDPSFAKWQAGQPVYQADLITAYAVLFPTDAVRDWSGCCATFWERSPETAAAVADNCPHFDLLRLQRLEEPAPGWVQTSDGFATLFLRLPSAAQTQDGLAVMFYPGRGKGRLLEGVDGLGGFARDRGMSYGQIAARCPDLRPVLRACWKADEKKRRKACQERAVLRRKARKANREGRLNNVWFLEPDPWKL</sequence>
<dbReference type="Proteomes" id="UP000644588">
    <property type="component" value="Unassembled WGS sequence"/>
</dbReference>
<gene>
    <name evidence="1" type="ORF">HKD31_14700</name>
</gene>
<organism evidence="1 2">
    <name type="scientific">Gluconobacter potus</name>
    <dbReference type="NCBI Taxonomy" id="2724927"/>
    <lineage>
        <taxon>Bacteria</taxon>
        <taxon>Pseudomonadati</taxon>
        <taxon>Pseudomonadota</taxon>
        <taxon>Alphaproteobacteria</taxon>
        <taxon>Acetobacterales</taxon>
        <taxon>Acetobacteraceae</taxon>
        <taxon>Gluconobacter</taxon>
    </lineage>
</organism>
<evidence type="ECO:0000313" key="2">
    <source>
        <dbReference type="Proteomes" id="UP000644588"/>
    </source>
</evidence>
<reference evidence="1 2" key="2">
    <citation type="submission" date="2020-11" db="EMBL/GenBank/DDBJ databases">
        <title>Description of novel Gluconobacter species.</title>
        <authorList>
            <person name="Cleenwerck I."/>
            <person name="Cnockaert M."/>
            <person name="Borremans W."/>
            <person name="Wieme A.D."/>
            <person name="De Vuyst L."/>
            <person name="Vandamme P."/>
        </authorList>
    </citation>
    <scope>NUCLEOTIDE SEQUENCE [LARGE SCALE GENOMIC DNA]</scope>
    <source>
        <strain evidence="1 2">R-71646</strain>
    </source>
</reference>
<name>A0ABR9YQ90_9PROT</name>
<protein>
    <submittedName>
        <fullName evidence="1">Uncharacterized protein</fullName>
    </submittedName>
</protein>
<dbReference type="EMBL" id="JABCQF010000018">
    <property type="protein sequence ID" value="MBF0883967.1"/>
    <property type="molecule type" value="Genomic_DNA"/>
</dbReference>
<reference evidence="2" key="1">
    <citation type="submission" date="2020-04" db="EMBL/GenBank/DDBJ databases">
        <title>Description of novel Gluconacetobacter.</title>
        <authorList>
            <person name="Sombolestani A."/>
        </authorList>
    </citation>
    <scope>NUCLEOTIDE SEQUENCE [LARGE SCALE GENOMIC DNA]</scope>
    <source>
        <strain evidence="2">R-71646</strain>
    </source>
</reference>
<accession>A0ABR9YQ90</accession>
<comment type="caution">
    <text evidence="1">The sequence shown here is derived from an EMBL/GenBank/DDBJ whole genome shotgun (WGS) entry which is preliminary data.</text>
</comment>
<evidence type="ECO:0000313" key="1">
    <source>
        <dbReference type="EMBL" id="MBF0883967.1"/>
    </source>
</evidence>
<keyword evidence="2" id="KW-1185">Reference proteome</keyword>